<reference evidence="8" key="3">
    <citation type="submission" date="2021-05" db="UniProtKB">
        <authorList>
            <consortium name="EnsemblPlants"/>
        </authorList>
    </citation>
    <scope>IDENTIFICATION</scope>
    <source>
        <strain evidence="8">cv. B73</strain>
    </source>
</reference>
<evidence type="ECO:0000256" key="3">
    <source>
        <dbReference type="ARBA" id="ARBA00022989"/>
    </source>
</evidence>
<evidence type="ECO:0000256" key="6">
    <source>
        <dbReference type="SAM" id="Phobius"/>
    </source>
</evidence>
<dbReference type="GO" id="GO:0016020">
    <property type="term" value="C:membrane"/>
    <property type="evidence" value="ECO:0007669"/>
    <property type="project" value="UniProtKB-SubCell"/>
</dbReference>
<evidence type="ECO:0000259" key="7">
    <source>
        <dbReference type="Pfam" id="PF06813"/>
    </source>
</evidence>
<sequence>MGGRGGGEEEEGVVDGGRHHLRHEQRLNVFGGEEDDRDEGWRRWSVLVATVWIQALTGTNFDFSAYSSALKSSLGVSQEALNCLATASDLGKALGWSSGLALLHMPLHAVLMLSAAMGLAAYAAQYYCLVFAGGADAGASSSVAVPYPLVFLFCLIAGCSICWFNTVCFVLCIRSFSASSRSLALSLSISFNGLSAAFYTLFANALSPFSPAVYLLLNAILPLAVSVLALPAILLCHKNEGHIQSAPGHDGRVFLGLYILAFITGIYLVVFGSFTATSSTAWVILTATPHQSDGVQCHDAKAKGEPGAGQGPPGDAR</sequence>
<protein>
    <recommendedName>
        <fullName evidence="7">Nodulin-like domain-containing protein</fullName>
    </recommendedName>
</protein>
<evidence type="ECO:0000313" key="9">
    <source>
        <dbReference type="Proteomes" id="UP000007305"/>
    </source>
</evidence>
<keyword evidence="4 6" id="KW-0472">Membrane</keyword>
<dbReference type="PANTHER" id="PTHR21576">
    <property type="entry name" value="UNCHARACTERIZED NODULIN-LIKE PROTEIN"/>
    <property type="match status" value="1"/>
</dbReference>
<dbReference type="OrthoDB" id="410267at2759"/>
<dbReference type="AlphaFoldDB" id="A0A804NIQ9"/>
<organism evidence="8 9">
    <name type="scientific">Zea mays</name>
    <name type="common">Maize</name>
    <dbReference type="NCBI Taxonomy" id="4577"/>
    <lineage>
        <taxon>Eukaryota</taxon>
        <taxon>Viridiplantae</taxon>
        <taxon>Streptophyta</taxon>
        <taxon>Embryophyta</taxon>
        <taxon>Tracheophyta</taxon>
        <taxon>Spermatophyta</taxon>
        <taxon>Magnoliopsida</taxon>
        <taxon>Liliopsida</taxon>
        <taxon>Poales</taxon>
        <taxon>Poaceae</taxon>
        <taxon>PACMAD clade</taxon>
        <taxon>Panicoideae</taxon>
        <taxon>Andropogonodae</taxon>
        <taxon>Andropogoneae</taxon>
        <taxon>Tripsacinae</taxon>
        <taxon>Zea</taxon>
    </lineage>
</organism>
<evidence type="ECO:0000256" key="4">
    <source>
        <dbReference type="ARBA" id="ARBA00023136"/>
    </source>
</evidence>
<dbReference type="InterPro" id="IPR010658">
    <property type="entry name" value="Nodulin-like"/>
</dbReference>
<evidence type="ECO:0007829" key="10">
    <source>
        <dbReference type="PeptideAtlas" id="A0A804NIQ9"/>
    </source>
</evidence>
<dbReference type="PANTHER" id="PTHR21576:SF7">
    <property type="entry name" value="MAJOR FACILITATOR SUPERFAMILY PROTEIN"/>
    <property type="match status" value="1"/>
</dbReference>
<proteinExistence type="evidence at protein level"/>
<dbReference type="EnsemblPlants" id="Zm00001eb163270_T002">
    <property type="protein sequence ID" value="Zm00001eb163270_P002"/>
    <property type="gene ID" value="Zm00001eb163270"/>
</dbReference>
<evidence type="ECO:0000256" key="5">
    <source>
        <dbReference type="SAM" id="MobiDB-lite"/>
    </source>
</evidence>
<feature type="transmembrane region" description="Helical" evidence="6">
    <location>
        <begin position="212"/>
        <end position="236"/>
    </location>
</feature>
<evidence type="ECO:0000313" key="8">
    <source>
        <dbReference type="EnsemblPlants" id="Zm00001eb163270_P002"/>
    </source>
</evidence>
<feature type="transmembrane region" description="Helical" evidence="6">
    <location>
        <begin position="257"/>
        <end position="285"/>
    </location>
</feature>
<reference evidence="9" key="1">
    <citation type="submission" date="2015-12" db="EMBL/GenBank/DDBJ databases">
        <title>Update maize B73 reference genome by single molecule sequencing technologies.</title>
        <authorList>
            <consortium name="Maize Genome Sequencing Project"/>
            <person name="Ware D."/>
        </authorList>
    </citation>
    <scope>NUCLEOTIDE SEQUENCE [LARGE SCALE GENOMIC DNA]</scope>
    <source>
        <strain evidence="9">cv. B73</strain>
    </source>
</reference>
<feature type="region of interest" description="Disordered" evidence="5">
    <location>
        <begin position="293"/>
        <end position="317"/>
    </location>
</feature>
<feature type="domain" description="Nodulin-like" evidence="7">
    <location>
        <begin position="43"/>
        <end position="285"/>
    </location>
</feature>
<keyword evidence="9" id="KW-1185">Reference proteome</keyword>
<dbReference type="Pfam" id="PF06813">
    <property type="entry name" value="Nodulin-like"/>
    <property type="match status" value="1"/>
</dbReference>
<feature type="transmembrane region" description="Helical" evidence="6">
    <location>
        <begin position="183"/>
        <end position="206"/>
    </location>
</feature>
<name>A0A804NIQ9_MAIZE</name>
<accession>A0A804NIQ9</accession>
<dbReference type="Gramene" id="Zm00001eb163270_T002">
    <property type="protein sequence ID" value="Zm00001eb163270_P002"/>
    <property type="gene ID" value="Zm00001eb163270"/>
</dbReference>
<evidence type="ECO:0000256" key="1">
    <source>
        <dbReference type="ARBA" id="ARBA00004141"/>
    </source>
</evidence>
<keyword evidence="2 6" id="KW-0812">Transmembrane</keyword>
<dbReference type="Gene3D" id="1.20.1250.20">
    <property type="entry name" value="MFS general substrate transporter like domains"/>
    <property type="match status" value="1"/>
</dbReference>
<feature type="transmembrane region" description="Helical" evidence="6">
    <location>
        <begin position="147"/>
        <end position="171"/>
    </location>
</feature>
<reference evidence="8" key="2">
    <citation type="submission" date="2019-07" db="EMBL/GenBank/DDBJ databases">
        <authorList>
            <person name="Seetharam A."/>
            <person name="Woodhouse M."/>
            <person name="Cannon E."/>
        </authorList>
    </citation>
    <scope>NUCLEOTIDE SEQUENCE [LARGE SCALE GENOMIC DNA]</scope>
    <source>
        <strain evidence="8">cv. B73</strain>
    </source>
</reference>
<feature type="compositionally biased region" description="Gly residues" evidence="5">
    <location>
        <begin position="306"/>
        <end position="317"/>
    </location>
</feature>
<dbReference type="Proteomes" id="UP000007305">
    <property type="component" value="Chromosome 3"/>
</dbReference>
<feature type="transmembrane region" description="Helical" evidence="6">
    <location>
        <begin position="107"/>
        <end position="127"/>
    </location>
</feature>
<dbReference type="SUPFAM" id="SSF103473">
    <property type="entry name" value="MFS general substrate transporter"/>
    <property type="match status" value="1"/>
</dbReference>
<dbReference type="InterPro" id="IPR036259">
    <property type="entry name" value="MFS_trans_sf"/>
</dbReference>
<keyword evidence="3 6" id="KW-1133">Transmembrane helix</keyword>
<evidence type="ECO:0000256" key="2">
    <source>
        <dbReference type="ARBA" id="ARBA00022692"/>
    </source>
</evidence>
<keyword evidence="10" id="KW-1267">Proteomics identification</keyword>
<gene>
    <name evidence="8" type="primary">LOC103651653</name>
</gene>
<comment type="subcellular location">
    <subcellularLocation>
        <location evidence="1">Membrane</location>
        <topology evidence="1">Multi-pass membrane protein</topology>
    </subcellularLocation>
</comment>